<reference evidence="2 3" key="1">
    <citation type="journal article" date="2016" name="Gene">
        <title>PacBio SMRT assembly of a complex multi-replicon genome reveals chlorocatechol degradative operon in a region of genome plasticity.</title>
        <authorList>
            <person name="Ricker N."/>
            <person name="Shen S.Y."/>
            <person name="Goordial J."/>
            <person name="Jin S."/>
            <person name="Fulthorpe R.R."/>
        </authorList>
    </citation>
    <scope>NUCLEOTIDE SEQUENCE [LARGE SCALE GENOMIC DNA]</scope>
    <source>
        <strain evidence="2 3">OLGA172</strain>
    </source>
</reference>
<feature type="signal peptide" evidence="1">
    <location>
        <begin position="1"/>
        <end position="22"/>
    </location>
</feature>
<dbReference type="KEGG" id="buz:AYM40_08620"/>
<evidence type="ECO:0000256" key="1">
    <source>
        <dbReference type="SAM" id="SignalP"/>
    </source>
</evidence>
<name>A0A167W791_9BURK</name>
<dbReference type="EMBL" id="CP014578">
    <property type="protein sequence ID" value="ANB74623.1"/>
    <property type="molecule type" value="Genomic_DNA"/>
</dbReference>
<evidence type="ECO:0008006" key="4">
    <source>
        <dbReference type="Google" id="ProtNLM"/>
    </source>
</evidence>
<accession>A0A167W791</accession>
<feature type="chain" id="PRO_5007893860" description="DUF4148 domain-containing protein" evidence="1">
    <location>
        <begin position="23"/>
        <end position="96"/>
    </location>
</feature>
<dbReference type="RefSeq" id="WP_063497920.1">
    <property type="nucleotide sequence ID" value="NZ_CP014578.1"/>
</dbReference>
<dbReference type="Proteomes" id="UP000076852">
    <property type="component" value="Chromosome 1"/>
</dbReference>
<protein>
    <recommendedName>
        <fullName evidence="4">DUF4148 domain-containing protein</fullName>
    </recommendedName>
</protein>
<keyword evidence="1" id="KW-0732">Signal</keyword>
<gene>
    <name evidence="2" type="ORF">AYM40_08620</name>
</gene>
<sequence>MKSLIKAIVIATVLTAPIASIAQQSNAPLTRAQVQAELAHLKEAGYNPAFDVINDPAHSAINPAAHVEAAQARVAAQKEAAQGDIVSLDVSHAGRW</sequence>
<evidence type="ECO:0000313" key="2">
    <source>
        <dbReference type="EMBL" id="ANB74623.1"/>
    </source>
</evidence>
<keyword evidence="3" id="KW-1185">Reference proteome</keyword>
<dbReference type="Pfam" id="PF13663">
    <property type="entry name" value="DUF4148"/>
    <property type="match status" value="1"/>
</dbReference>
<dbReference type="InterPro" id="IPR025421">
    <property type="entry name" value="DUF4148"/>
</dbReference>
<dbReference type="OrthoDB" id="9034330at2"/>
<proteinExistence type="predicted"/>
<organism evidence="2 3">
    <name type="scientific">Paraburkholderia phytofirmans OLGA172</name>
    <dbReference type="NCBI Taxonomy" id="1417228"/>
    <lineage>
        <taxon>Bacteria</taxon>
        <taxon>Pseudomonadati</taxon>
        <taxon>Pseudomonadota</taxon>
        <taxon>Betaproteobacteria</taxon>
        <taxon>Burkholderiales</taxon>
        <taxon>Burkholderiaceae</taxon>
        <taxon>Paraburkholderia</taxon>
    </lineage>
</organism>
<dbReference type="AlphaFoldDB" id="A0A167W791"/>
<evidence type="ECO:0000313" key="3">
    <source>
        <dbReference type="Proteomes" id="UP000076852"/>
    </source>
</evidence>